<evidence type="ECO:0000313" key="6">
    <source>
        <dbReference type="EMBL" id="SVC92800.1"/>
    </source>
</evidence>
<dbReference type="InterPro" id="IPR011006">
    <property type="entry name" value="CheY-like_superfamily"/>
</dbReference>
<dbReference type="EMBL" id="UINC01119173">
    <property type="protein sequence ID" value="SVC92800.1"/>
    <property type="molecule type" value="Genomic_DNA"/>
</dbReference>
<dbReference type="Gene3D" id="3.40.50.300">
    <property type="entry name" value="P-loop containing nucleotide triphosphate hydrolases"/>
    <property type="match status" value="1"/>
</dbReference>
<feature type="region of interest" description="Disordered" evidence="3">
    <location>
        <begin position="1"/>
        <end position="21"/>
    </location>
</feature>
<evidence type="ECO:0000259" key="5">
    <source>
        <dbReference type="PROSITE" id="PS50110"/>
    </source>
</evidence>
<dbReference type="InterPro" id="IPR001789">
    <property type="entry name" value="Sig_transdc_resp-reg_receiver"/>
</dbReference>
<dbReference type="GO" id="GO:0005524">
    <property type="term" value="F:ATP binding"/>
    <property type="evidence" value="ECO:0007669"/>
    <property type="project" value="UniProtKB-KW"/>
</dbReference>
<dbReference type="GO" id="GO:0000160">
    <property type="term" value="P:phosphorelay signal transduction system"/>
    <property type="evidence" value="ECO:0007669"/>
    <property type="project" value="InterPro"/>
</dbReference>
<organism evidence="6">
    <name type="scientific">marine metagenome</name>
    <dbReference type="NCBI Taxonomy" id="408172"/>
    <lineage>
        <taxon>unclassified sequences</taxon>
        <taxon>metagenomes</taxon>
        <taxon>ecological metagenomes</taxon>
    </lineage>
</organism>
<dbReference type="Gene3D" id="3.40.50.2300">
    <property type="match status" value="1"/>
</dbReference>
<keyword evidence="2" id="KW-0067">ATP-binding</keyword>
<feature type="domain" description="Response regulatory" evidence="5">
    <location>
        <begin position="28"/>
        <end position="142"/>
    </location>
</feature>
<dbReference type="GO" id="GO:0006355">
    <property type="term" value="P:regulation of DNA-templated transcription"/>
    <property type="evidence" value="ECO:0007669"/>
    <property type="project" value="InterPro"/>
</dbReference>
<dbReference type="AlphaFoldDB" id="A0A382R6B9"/>
<dbReference type="SMART" id="SM00448">
    <property type="entry name" value="REC"/>
    <property type="match status" value="1"/>
</dbReference>
<evidence type="ECO:0008006" key="7">
    <source>
        <dbReference type="Google" id="ProtNLM"/>
    </source>
</evidence>
<dbReference type="PROSITE" id="PS50110">
    <property type="entry name" value="RESPONSE_REGULATORY"/>
    <property type="match status" value="1"/>
</dbReference>
<dbReference type="Pfam" id="PF00072">
    <property type="entry name" value="Response_reg"/>
    <property type="match status" value="1"/>
</dbReference>
<evidence type="ECO:0000256" key="2">
    <source>
        <dbReference type="ARBA" id="ARBA00022840"/>
    </source>
</evidence>
<dbReference type="PROSITE" id="PS50045">
    <property type="entry name" value="SIGMA54_INTERACT_4"/>
    <property type="match status" value="1"/>
</dbReference>
<reference evidence="6" key="1">
    <citation type="submission" date="2018-05" db="EMBL/GenBank/DDBJ databases">
        <authorList>
            <person name="Lanie J.A."/>
            <person name="Ng W.-L."/>
            <person name="Kazmierczak K.M."/>
            <person name="Andrzejewski T.M."/>
            <person name="Davidsen T.M."/>
            <person name="Wayne K.J."/>
            <person name="Tettelin H."/>
            <person name="Glass J.I."/>
            <person name="Rusch D."/>
            <person name="Podicherti R."/>
            <person name="Tsui H.-C.T."/>
            <person name="Winkler M.E."/>
        </authorList>
    </citation>
    <scope>NUCLEOTIDE SEQUENCE</scope>
</reference>
<evidence type="ECO:0000259" key="4">
    <source>
        <dbReference type="PROSITE" id="PS50045"/>
    </source>
</evidence>
<keyword evidence="1" id="KW-0547">Nucleotide-binding</keyword>
<dbReference type="InterPro" id="IPR002078">
    <property type="entry name" value="Sigma_54_int"/>
</dbReference>
<dbReference type="CDD" id="cd00009">
    <property type="entry name" value="AAA"/>
    <property type="match status" value="1"/>
</dbReference>
<feature type="non-terminal residue" evidence="6">
    <location>
        <position position="254"/>
    </location>
</feature>
<sequence length="254" mass="28042">MSVDTTTEELQADSDEAASEDADRGRGLILIVDDDRNHAEGSRDVLEMVGFRCDVATSGAEGISMLSQRQYDLVLTDLVMDDVDGMEIIRQAQQINPFVAVVVFTGHATIETAVEALKRGAVDYLVKPLNIEGLRVRVERALEHQELVRVNRELEERLDKRFGFEKIVGNSEPMRKVIELCKQIAETDVSVLITGENGTGKELIAQALHENSLRKGRPLVPLNCAALSPQLVESELFGHEKGAFTGANFQKKGR</sequence>
<evidence type="ECO:0000256" key="1">
    <source>
        <dbReference type="ARBA" id="ARBA00022741"/>
    </source>
</evidence>
<accession>A0A382R6B9</accession>
<dbReference type="InterPro" id="IPR027417">
    <property type="entry name" value="P-loop_NTPase"/>
</dbReference>
<evidence type="ECO:0000256" key="3">
    <source>
        <dbReference type="SAM" id="MobiDB-lite"/>
    </source>
</evidence>
<feature type="compositionally biased region" description="Acidic residues" evidence="3">
    <location>
        <begin position="1"/>
        <end position="20"/>
    </location>
</feature>
<feature type="domain" description="Sigma-54 factor interaction" evidence="4">
    <location>
        <begin position="167"/>
        <end position="254"/>
    </location>
</feature>
<gene>
    <name evidence="6" type="ORF">METZ01_LOCUS345654</name>
</gene>
<dbReference type="PANTHER" id="PTHR32071">
    <property type="entry name" value="TRANSCRIPTIONAL REGULATORY PROTEIN"/>
    <property type="match status" value="1"/>
</dbReference>
<dbReference type="Pfam" id="PF00158">
    <property type="entry name" value="Sigma54_activat"/>
    <property type="match status" value="1"/>
</dbReference>
<protein>
    <recommendedName>
        <fullName evidence="7">Response regulatory domain-containing protein</fullName>
    </recommendedName>
</protein>
<dbReference type="SUPFAM" id="SSF52172">
    <property type="entry name" value="CheY-like"/>
    <property type="match status" value="1"/>
</dbReference>
<dbReference type="PANTHER" id="PTHR32071:SF57">
    <property type="entry name" value="C4-DICARBOXYLATE TRANSPORT TRANSCRIPTIONAL REGULATORY PROTEIN DCTD"/>
    <property type="match status" value="1"/>
</dbReference>
<name>A0A382R6B9_9ZZZZ</name>
<proteinExistence type="predicted"/>